<dbReference type="SUPFAM" id="SSF69279">
    <property type="entry name" value="Phage tail proteins"/>
    <property type="match status" value="1"/>
</dbReference>
<proteinExistence type="predicted"/>
<dbReference type="Proteomes" id="UP000254863">
    <property type="component" value="Unassembled WGS sequence"/>
</dbReference>
<evidence type="ECO:0000313" key="2">
    <source>
        <dbReference type="Proteomes" id="UP000254863"/>
    </source>
</evidence>
<comment type="caution">
    <text evidence="1">The sequence shown here is derived from an EMBL/GenBank/DDBJ whole genome shotgun (WGS) entry which is preliminary data.</text>
</comment>
<gene>
    <name evidence="1" type="ORF">NCTC11685_00712</name>
</gene>
<name>A0A7H4N0E6_9ENTR</name>
<evidence type="ECO:0000313" key="1">
    <source>
        <dbReference type="EMBL" id="STV72897.1"/>
    </source>
</evidence>
<dbReference type="EMBL" id="UGMS01000001">
    <property type="protein sequence ID" value="STV72897.1"/>
    <property type="molecule type" value="Genomic_DNA"/>
</dbReference>
<reference evidence="1 2" key="1">
    <citation type="submission" date="2018-06" db="EMBL/GenBank/DDBJ databases">
        <authorList>
            <consortium name="Pathogen Informatics"/>
            <person name="Doyle S."/>
        </authorList>
    </citation>
    <scope>NUCLEOTIDE SEQUENCE [LARGE SCALE GENOMIC DNA]</scope>
    <source>
        <strain evidence="1 2">NCTC11685</strain>
    </source>
</reference>
<protein>
    <submittedName>
        <fullName evidence="1">VgrG protein</fullName>
    </submittedName>
</protein>
<dbReference type="AlphaFoldDB" id="A0A7H4N0E6"/>
<dbReference type="Gene3D" id="2.30.110.50">
    <property type="match status" value="1"/>
</dbReference>
<sequence>MSEIKSLLFSHSHHLLTVRGCSALLDVLSFEGEEALSEPFRYVIEFTSADKTITPQQMLMQDATFTLQAPADQGFGINIQPAGAHDSGRGDGV</sequence>
<accession>A0A7H4N0E6</accession>
<organism evidence="1 2">
    <name type="scientific">Klebsiella michiganensis</name>
    <dbReference type="NCBI Taxonomy" id="1134687"/>
    <lineage>
        <taxon>Bacteria</taxon>
        <taxon>Pseudomonadati</taxon>
        <taxon>Pseudomonadota</taxon>
        <taxon>Gammaproteobacteria</taxon>
        <taxon>Enterobacterales</taxon>
        <taxon>Enterobacteriaceae</taxon>
        <taxon>Klebsiella/Raoultella group</taxon>
        <taxon>Klebsiella</taxon>
    </lineage>
</organism>